<dbReference type="RefSeq" id="WP_306850109.1">
    <property type="nucleotide sequence ID" value="NZ_JAUSSK010000003.1"/>
</dbReference>
<keyword evidence="2" id="KW-0732">Signal</keyword>
<evidence type="ECO:0000313" key="3">
    <source>
        <dbReference type="EMBL" id="MDQ0010116.1"/>
    </source>
</evidence>
<proteinExistence type="predicted"/>
<accession>A0ABT9T0H7</accession>
<reference evidence="3 4" key="1">
    <citation type="submission" date="2023-07" db="EMBL/GenBank/DDBJ databases">
        <title>Sorghum-associated microbial communities from plants grown in Nebraska, USA.</title>
        <authorList>
            <person name="Schachtman D."/>
        </authorList>
    </citation>
    <scope>NUCLEOTIDE SEQUENCE [LARGE SCALE GENOMIC DNA]</scope>
    <source>
        <strain evidence="3 4">CC60</strain>
    </source>
</reference>
<name>A0ABT9T0H7_9GAMM</name>
<keyword evidence="4" id="KW-1185">Reference proteome</keyword>
<evidence type="ECO:0000256" key="2">
    <source>
        <dbReference type="SAM" id="SignalP"/>
    </source>
</evidence>
<organism evidence="3 4">
    <name type="scientific">Luteibacter jiangsuensis</name>
    <dbReference type="NCBI Taxonomy" id="637577"/>
    <lineage>
        <taxon>Bacteria</taxon>
        <taxon>Pseudomonadati</taxon>
        <taxon>Pseudomonadota</taxon>
        <taxon>Gammaproteobacteria</taxon>
        <taxon>Lysobacterales</taxon>
        <taxon>Rhodanobacteraceae</taxon>
        <taxon>Luteibacter</taxon>
    </lineage>
</organism>
<comment type="caution">
    <text evidence="3">The sequence shown here is derived from an EMBL/GenBank/DDBJ whole genome shotgun (WGS) entry which is preliminary data.</text>
</comment>
<protein>
    <submittedName>
        <fullName evidence="3">Uncharacterized protein</fullName>
    </submittedName>
</protein>
<feature type="chain" id="PRO_5045215087" evidence="2">
    <location>
        <begin position="21"/>
        <end position="253"/>
    </location>
</feature>
<sequence length="253" mass="26517">MKKKVLLCSALLTLTCQTGAAAQAQAYMAPGHAPGGMSLARGGVVPISGALINVSILGLIQQPRRDAAPSGMPVCEDTGKQTLCRVGLGNGDFEHPHDPEAIAGWVLKAGEYSLNPYLGATPDSRVLAMPGRYALAASGALLPQASTSAASAVHTYTVRLRARGSGPMPANVETTLMLGGSKEGDAIHYLASADETVGWDWKDIEFKVETAVEPSEALMLIGIERKDNNTPTMLWVDDVRIIRTPAGVTPDAD</sequence>
<keyword evidence="1" id="KW-0472">Membrane</keyword>
<dbReference type="EMBL" id="JAUSSK010000003">
    <property type="protein sequence ID" value="MDQ0010116.1"/>
    <property type="molecule type" value="Genomic_DNA"/>
</dbReference>
<keyword evidence="1" id="KW-0812">Transmembrane</keyword>
<keyword evidence="1" id="KW-1133">Transmembrane helix</keyword>
<evidence type="ECO:0000256" key="1">
    <source>
        <dbReference type="SAM" id="Phobius"/>
    </source>
</evidence>
<dbReference type="Proteomes" id="UP001237737">
    <property type="component" value="Unassembled WGS sequence"/>
</dbReference>
<feature type="signal peptide" evidence="2">
    <location>
        <begin position="1"/>
        <end position="20"/>
    </location>
</feature>
<gene>
    <name evidence="3" type="ORF">J2T07_002306</name>
</gene>
<evidence type="ECO:0000313" key="4">
    <source>
        <dbReference type="Proteomes" id="UP001237737"/>
    </source>
</evidence>
<feature type="transmembrane region" description="Helical" evidence="1">
    <location>
        <begin position="40"/>
        <end position="60"/>
    </location>
</feature>